<dbReference type="EMBL" id="JARBHB010000003">
    <property type="protein sequence ID" value="KAJ8889618.1"/>
    <property type="molecule type" value="Genomic_DNA"/>
</dbReference>
<dbReference type="Proteomes" id="UP001159363">
    <property type="component" value="Chromosome 3"/>
</dbReference>
<reference evidence="1 2" key="1">
    <citation type="submission" date="2023-02" db="EMBL/GenBank/DDBJ databases">
        <title>LHISI_Scaffold_Assembly.</title>
        <authorList>
            <person name="Stuart O.P."/>
            <person name="Cleave R."/>
            <person name="Magrath M.J.L."/>
            <person name="Mikheyev A.S."/>
        </authorList>
    </citation>
    <scope>NUCLEOTIDE SEQUENCE [LARGE SCALE GENOMIC DNA]</scope>
    <source>
        <strain evidence="1">Daus_M_001</strain>
        <tissue evidence="1">Leg muscle</tissue>
    </source>
</reference>
<feature type="non-terminal residue" evidence="1">
    <location>
        <position position="192"/>
    </location>
</feature>
<keyword evidence="2" id="KW-1185">Reference proteome</keyword>
<organism evidence="1 2">
    <name type="scientific">Dryococelus australis</name>
    <dbReference type="NCBI Taxonomy" id="614101"/>
    <lineage>
        <taxon>Eukaryota</taxon>
        <taxon>Metazoa</taxon>
        <taxon>Ecdysozoa</taxon>
        <taxon>Arthropoda</taxon>
        <taxon>Hexapoda</taxon>
        <taxon>Insecta</taxon>
        <taxon>Pterygota</taxon>
        <taxon>Neoptera</taxon>
        <taxon>Polyneoptera</taxon>
        <taxon>Phasmatodea</taxon>
        <taxon>Verophasmatodea</taxon>
        <taxon>Anareolatae</taxon>
        <taxon>Phasmatidae</taxon>
        <taxon>Eurycanthinae</taxon>
        <taxon>Dryococelus</taxon>
    </lineage>
</organism>
<protein>
    <submittedName>
        <fullName evidence="1">Uncharacterized protein</fullName>
    </submittedName>
</protein>
<gene>
    <name evidence="1" type="ORF">PR048_009118</name>
</gene>
<sequence>MDLQKTMPLPRLSTSIAFYLHQMWFYNLGLHIIAKDVDKTVFCTWTEEQASRGSNEIFKKKYHLILWTDSCSGQNKNLLMIYHYQYILQKDPDRDFGMIEKQLRKCQTTCTTEEYSKIIASSSNKNINHCLFKECFDYYTTLQEINILRDPKSKSSLPKDINIPRLCKKTGSLFQEKLKTLKNNYASFHKNT</sequence>
<name>A0ABQ9HZ07_9NEOP</name>
<evidence type="ECO:0000313" key="1">
    <source>
        <dbReference type="EMBL" id="KAJ8889618.1"/>
    </source>
</evidence>
<accession>A0ABQ9HZ07</accession>
<evidence type="ECO:0000313" key="2">
    <source>
        <dbReference type="Proteomes" id="UP001159363"/>
    </source>
</evidence>
<comment type="caution">
    <text evidence="1">The sequence shown here is derived from an EMBL/GenBank/DDBJ whole genome shotgun (WGS) entry which is preliminary data.</text>
</comment>
<proteinExistence type="predicted"/>